<dbReference type="InterPro" id="IPR023796">
    <property type="entry name" value="Serpin_dom"/>
</dbReference>
<feature type="domain" description="Serpin" evidence="3">
    <location>
        <begin position="13"/>
        <end position="355"/>
    </location>
</feature>
<dbReference type="InterPro" id="IPR000215">
    <property type="entry name" value="Serpin_fam"/>
</dbReference>
<dbReference type="SMART" id="SM00093">
    <property type="entry name" value="SERPIN"/>
    <property type="match status" value="1"/>
</dbReference>
<gene>
    <name evidence="4" type="ORF">RF11_03139</name>
</gene>
<dbReference type="EMBL" id="JWZT01000046">
    <property type="protein sequence ID" value="KII75067.1"/>
    <property type="molecule type" value="Genomic_DNA"/>
</dbReference>
<dbReference type="Gene3D" id="3.30.497.10">
    <property type="entry name" value="Antithrombin, subunit I, domain 2"/>
    <property type="match status" value="1"/>
</dbReference>
<dbReference type="Proteomes" id="UP000031668">
    <property type="component" value="Unassembled WGS sequence"/>
</dbReference>
<dbReference type="OrthoDB" id="5966977at2759"/>
<dbReference type="PANTHER" id="PTHR11461">
    <property type="entry name" value="SERINE PROTEASE INHIBITOR, SERPIN"/>
    <property type="match status" value="1"/>
</dbReference>
<protein>
    <submittedName>
        <fullName evidence="4">Protein Z-dependent protease inhibitor</fullName>
    </submittedName>
</protein>
<dbReference type="GO" id="GO:0004867">
    <property type="term" value="F:serine-type endopeptidase inhibitor activity"/>
    <property type="evidence" value="ECO:0007669"/>
    <property type="project" value="InterPro"/>
</dbReference>
<accession>A0A0C2NM21</accession>
<dbReference type="PANTHER" id="PTHR11461:SF211">
    <property type="entry name" value="GH10112P-RELATED"/>
    <property type="match status" value="1"/>
</dbReference>
<comment type="similarity">
    <text evidence="1 2">Belongs to the serpin family.</text>
</comment>
<sequence>MLMSIFNVNQFGHAILNHLAQSQNNTGNIAFSGQSLYILISIINAGLGRRTQTILSRLIYFYAFELQSTTSWEDTVVGMILSRMDQEIRSMMTTKSAIFHTFQIRDRFVYGSKKLTDIEYHKCNSSNTEKMTRKINQWARKYTRGSVNNLYQHPLDKDTNMIVISTVYYFADWLVPFSPIKTKSEIFTDDTGEEFYVAMMEQFGSFKIYAAFNTNFSIIFIPMVKIGLYAAVVLPDLAHSIQETLANLKLKLPKFKITTKNRFINTLIHFNVSELFDSKKADFGFMTMENVSISDLMQLTTVVVDEFSTGDEIEDEPAGFGTVPVVEYFVDRPFLFLIYSTNSIDIPLSIVVTNPNDH</sequence>
<organism evidence="4 5">
    <name type="scientific">Thelohanellus kitauei</name>
    <name type="common">Myxosporean</name>
    <dbReference type="NCBI Taxonomy" id="669202"/>
    <lineage>
        <taxon>Eukaryota</taxon>
        <taxon>Metazoa</taxon>
        <taxon>Cnidaria</taxon>
        <taxon>Myxozoa</taxon>
        <taxon>Myxosporea</taxon>
        <taxon>Bivalvulida</taxon>
        <taxon>Platysporina</taxon>
        <taxon>Myxobolidae</taxon>
        <taxon>Thelohanellus</taxon>
    </lineage>
</organism>
<reference evidence="4 5" key="1">
    <citation type="journal article" date="2014" name="Genome Biol. Evol.">
        <title>The genome of the myxosporean Thelohanellus kitauei shows adaptations to nutrient acquisition within its fish host.</title>
        <authorList>
            <person name="Yang Y."/>
            <person name="Xiong J."/>
            <person name="Zhou Z."/>
            <person name="Huo F."/>
            <person name="Miao W."/>
            <person name="Ran C."/>
            <person name="Liu Y."/>
            <person name="Zhang J."/>
            <person name="Feng J."/>
            <person name="Wang M."/>
            <person name="Wang M."/>
            <person name="Wang L."/>
            <person name="Yao B."/>
        </authorList>
    </citation>
    <scope>NUCLEOTIDE SEQUENCE [LARGE SCALE GENOMIC DNA]</scope>
    <source>
        <strain evidence="4">Wuqing</strain>
    </source>
</reference>
<proteinExistence type="inferred from homology"/>
<evidence type="ECO:0000256" key="1">
    <source>
        <dbReference type="ARBA" id="ARBA00009500"/>
    </source>
</evidence>
<name>A0A0C2NM21_THEKT</name>
<evidence type="ECO:0000313" key="4">
    <source>
        <dbReference type="EMBL" id="KII75067.1"/>
    </source>
</evidence>
<dbReference type="GO" id="GO:0005615">
    <property type="term" value="C:extracellular space"/>
    <property type="evidence" value="ECO:0007669"/>
    <property type="project" value="InterPro"/>
</dbReference>
<evidence type="ECO:0000259" key="3">
    <source>
        <dbReference type="SMART" id="SM00093"/>
    </source>
</evidence>
<dbReference type="InterPro" id="IPR036186">
    <property type="entry name" value="Serpin_sf"/>
</dbReference>
<dbReference type="InterPro" id="IPR042178">
    <property type="entry name" value="Serpin_sf_1"/>
</dbReference>
<dbReference type="CDD" id="cd00172">
    <property type="entry name" value="serpin"/>
    <property type="match status" value="1"/>
</dbReference>
<keyword evidence="5" id="KW-1185">Reference proteome</keyword>
<dbReference type="SUPFAM" id="SSF56574">
    <property type="entry name" value="Serpins"/>
    <property type="match status" value="1"/>
</dbReference>
<evidence type="ECO:0000256" key="2">
    <source>
        <dbReference type="RuleBase" id="RU000411"/>
    </source>
</evidence>
<dbReference type="AlphaFoldDB" id="A0A0C2NM21"/>
<dbReference type="Pfam" id="PF00079">
    <property type="entry name" value="Serpin"/>
    <property type="match status" value="1"/>
</dbReference>
<dbReference type="Gene3D" id="2.30.39.10">
    <property type="entry name" value="Alpha-1-antitrypsin, domain 1"/>
    <property type="match status" value="1"/>
</dbReference>
<comment type="caution">
    <text evidence="4">The sequence shown here is derived from an EMBL/GenBank/DDBJ whole genome shotgun (WGS) entry which is preliminary data.</text>
</comment>
<evidence type="ECO:0000313" key="5">
    <source>
        <dbReference type="Proteomes" id="UP000031668"/>
    </source>
</evidence>
<dbReference type="InterPro" id="IPR042185">
    <property type="entry name" value="Serpin_sf_2"/>
</dbReference>